<accession>S6BBL7</accession>
<sequence>MRKKNPSKTPTDNPAAKPAEPTKPKRGPGRPTTYSAEMVERICAALMEPCSLNRLCKRPGMPARAVVCRWLIRHEEFRLAYQAAMAVRIDLVVDETLDIADDAELDPAAISKAKLMIDSRWRMAERLAARKYGIKQQVETSVTQLTHEQWLEHLT</sequence>
<reference evidence="2 3" key="1">
    <citation type="journal article" date="2013" name="Genome Announc.">
        <title>Complete Genome Sequence of the Carbazole Degrader Pseudomonas resinovorans Strain CA10 (NBRC 106553).</title>
        <authorList>
            <person name="Shintani M."/>
            <person name="Hosoyama A."/>
            <person name="Ohji S."/>
            <person name="Tsuchikane K."/>
            <person name="Takarada H."/>
            <person name="Yamazoe A."/>
            <person name="Fujita N."/>
            <person name="Nojiri H."/>
        </authorList>
    </citation>
    <scope>NUCLEOTIDE SEQUENCE [LARGE SCALE GENOMIC DNA]</scope>
    <source>
        <strain evidence="2 3">NBRC 106553</strain>
    </source>
</reference>
<dbReference type="STRING" id="1245471.PCA10_07520"/>
<dbReference type="HOGENOM" id="CLU_123874_2_1_6"/>
<organism evidence="2 3">
    <name type="scientific">Metapseudomonas resinovorans NBRC 106553</name>
    <dbReference type="NCBI Taxonomy" id="1245471"/>
    <lineage>
        <taxon>Bacteria</taxon>
        <taxon>Pseudomonadati</taxon>
        <taxon>Pseudomonadota</taxon>
        <taxon>Gammaproteobacteria</taxon>
        <taxon>Pseudomonadales</taxon>
        <taxon>Pseudomonadaceae</taxon>
        <taxon>Metapseudomonas</taxon>
    </lineage>
</organism>
<keyword evidence="3" id="KW-1185">Reference proteome</keyword>
<dbReference type="EMBL" id="AP013068">
    <property type="protein sequence ID" value="BAN46484.1"/>
    <property type="molecule type" value="Genomic_DNA"/>
</dbReference>
<gene>
    <name evidence="2" type="ORF">PCA10_07520</name>
</gene>
<dbReference type="OrthoDB" id="7573036at2"/>
<evidence type="ECO:0000313" key="2">
    <source>
        <dbReference type="EMBL" id="BAN46484.1"/>
    </source>
</evidence>
<dbReference type="Proteomes" id="UP000015503">
    <property type="component" value="Chromosome"/>
</dbReference>
<dbReference type="KEGG" id="pre:PCA10_07520"/>
<dbReference type="InterPro" id="IPR048683">
    <property type="entry name" value="Sf6_terminase"/>
</dbReference>
<feature type="region of interest" description="Disordered" evidence="1">
    <location>
        <begin position="1"/>
        <end position="33"/>
    </location>
</feature>
<dbReference type="AlphaFoldDB" id="S6BBL7"/>
<evidence type="ECO:0000256" key="1">
    <source>
        <dbReference type="SAM" id="MobiDB-lite"/>
    </source>
</evidence>
<protein>
    <recommendedName>
        <fullName evidence="4">Terminase small subunit</fullName>
    </recommendedName>
</protein>
<evidence type="ECO:0000313" key="3">
    <source>
        <dbReference type="Proteomes" id="UP000015503"/>
    </source>
</evidence>
<evidence type="ECO:0008006" key="4">
    <source>
        <dbReference type="Google" id="ProtNLM"/>
    </source>
</evidence>
<dbReference type="RefSeq" id="WP_016490686.1">
    <property type="nucleotide sequence ID" value="NC_021499.1"/>
</dbReference>
<name>S6BBL7_METRE</name>
<dbReference type="Gene3D" id="1.10.10.60">
    <property type="entry name" value="Homeodomain-like"/>
    <property type="match status" value="1"/>
</dbReference>
<dbReference type="PATRIC" id="fig|1245471.3.peg.758"/>
<proteinExistence type="predicted"/>
<dbReference type="Pfam" id="PF20901">
    <property type="entry name" value="Sf6_terminase"/>
    <property type="match status" value="1"/>
</dbReference>